<dbReference type="EMBL" id="CP119321">
    <property type="protein sequence ID" value="WEK13398.1"/>
    <property type="molecule type" value="Genomic_DNA"/>
</dbReference>
<evidence type="ECO:0000313" key="3">
    <source>
        <dbReference type="Proteomes" id="UP001213972"/>
    </source>
</evidence>
<dbReference type="Proteomes" id="UP001213972">
    <property type="component" value="Chromosome"/>
</dbReference>
<name>A0AAJ6B2Q2_9MICO</name>
<keyword evidence="1" id="KW-1133">Transmembrane helix</keyword>
<reference evidence="2" key="1">
    <citation type="submission" date="2023-03" db="EMBL/GenBank/DDBJ databases">
        <title>Andean soil-derived lignocellulolytic bacterial consortium as a source of novel taxa and putative plastic-active enzymes.</title>
        <authorList>
            <person name="Diaz-Garcia L."/>
            <person name="Chuvochina M."/>
            <person name="Feuerriegel G."/>
            <person name="Bunk B."/>
            <person name="Sproer C."/>
            <person name="Streit W.R."/>
            <person name="Rodriguez L.M."/>
            <person name="Overmann J."/>
            <person name="Jimenez D.J."/>
        </authorList>
    </citation>
    <scope>NUCLEOTIDE SEQUENCE</scope>
    <source>
        <strain evidence="2">MAG 4610</strain>
    </source>
</reference>
<proteinExistence type="predicted"/>
<evidence type="ECO:0000313" key="2">
    <source>
        <dbReference type="EMBL" id="WEK13398.1"/>
    </source>
</evidence>
<organism evidence="2 3">
    <name type="scientific">Candidatus Microbacterium phytovorans</name>
    <dbReference type="NCBI Taxonomy" id="3121374"/>
    <lineage>
        <taxon>Bacteria</taxon>
        <taxon>Bacillati</taxon>
        <taxon>Actinomycetota</taxon>
        <taxon>Actinomycetes</taxon>
        <taxon>Micrococcales</taxon>
        <taxon>Microbacteriaceae</taxon>
        <taxon>Microbacterium</taxon>
    </lineage>
</organism>
<feature type="transmembrane region" description="Helical" evidence="1">
    <location>
        <begin position="59"/>
        <end position="84"/>
    </location>
</feature>
<evidence type="ECO:0000256" key="1">
    <source>
        <dbReference type="SAM" id="Phobius"/>
    </source>
</evidence>
<accession>A0AAJ6B2Q2</accession>
<keyword evidence="1" id="KW-0812">Transmembrane</keyword>
<gene>
    <name evidence="2" type="ORF">P0Y48_13185</name>
</gene>
<keyword evidence="1" id="KW-0472">Membrane</keyword>
<dbReference type="AlphaFoldDB" id="A0AAJ6B2Q2"/>
<sequence length="257" mass="27542">MTTTDRTDHVAVLLRTADPYPAEGDELTSTHLALRDRIVAESERTRVPRVRRWRPALRWATPLTALAATAAVVAVAFAVGAAVLDARRAPIASDPTPEIANPLYGSDFEVARDRATSAFEDRVLGDNVITADEYEEAVALYVECVRGAGLAVTVSADRAGIRSYAIGGSWDTDLVNRVAGDCSTGTISIIEDLYARLVQNPDKADWVDLVARCLVAVGFVEAPYSGTQYAADDADPDFVRRMMDDPDAAQCVATPGG</sequence>
<protein>
    <submittedName>
        <fullName evidence="2">Uncharacterized protein</fullName>
    </submittedName>
</protein>